<keyword evidence="4 12" id="KW-0349">Heme</keyword>
<dbReference type="CDD" id="cd11026">
    <property type="entry name" value="CYP2"/>
    <property type="match status" value="1"/>
</dbReference>
<name>A0A8C4RBE7_ERPCA</name>
<evidence type="ECO:0000313" key="14">
    <source>
        <dbReference type="Ensembl" id="ENSECRP00000000194.1"/>
    </source>
</evidence>
<evidence type="ECO:0000313" key="15">
    <source>
        <dbReference type="Proteomes" id="UP000694620"/>
    </source>
</evidence>
<reference evidence="14" key="1">
    <citation type="submission" date="2021-06" db="EMBL/GenBank/DDBJ databases">
        <authorList>
            <consortium name="Wellcome Sanger Institute Data Sharing"/>
        </authorList>
    </citation>
    <scope>NUCLEOTIDE SEQUENCE [LARGE SCALE GENOMIC DNA]</scope>
</reference>
<keyword evidence="15" id="KW-1185">Reference proteome</keyword>
<protein>
    <submittedName>
        <fullName evidence="14">Cytochrome P450 2B19-like</fullName>
    </submittedName>
</protein>
<accession>A0A8C4RBE7</accession>
<reference evidence="14" key="2">
    <citation type="submission" date="2025-08" db="UniProtKB">
        <authorList>
            <consortium name="Ensembl"/>
        </authorList>
    </citation>
    <scope>IDENTIFICATION</scope>
</reference>
<dbReference type="InterPro" id="IPR050182">
    <property type="entry name" value="Cytochrome_P450_fam2"/>
</dbReference>
<reference evidence="14" key="3">
    <citation type="submission" date="2025-09" db="UniProtKB">
        <authorList>
            <consortium name="Ensembl"/>
        </authorList>
    </citation>
    <scope>IDENTIFICATION</scope>
</reference>
<comment type="similarity">
    <text evidence="3 13">Belongs to the cytochrome P450 family.</text>
</comment>
<evidence type="ECO:0000256" key="12">
    <source>
        <dbReference type="PIRSR" id="PIRSR602401-1"/>
    </source>
</evidence>
<dbReference type="PANTHER" id="PTHR24300:SF153">
    <property type="entry name" value="CYTOCHROME P450 2G1-LIKE-RELATED"/>
    <property type="match status" value="1"/>
</dbReference>
<proteinExistence type="inferred from homology"/>
<keyword evidence="8 13" id="KW-0560">Oxidoreductase</keyword>
<dbReference type="InterPro" id="IPR002401">
    <property type="entry name" value="Cyt_P450_E_grp-I"/>
</dbReference>
<evidence type="ECO:0000256" key="4">
    <source>
        <dbReference type="ARBA" id="ARBA00022617"/>
    </source>
</evidence>
<dbReference type="Ensembl" id="ENSECRT00000000200.1">
    <property type="protein sequence ID" value="ENSECRP00000000194.1"/>
    <property type="gene ID" value="ENSECRG00000000122.1"/>
</dbReference>
<dbReference type="PANTHER" id="PTHR24300">
    <property type="entry name" value="CYTOCHROME P450 508A4-RELATED"/>
    <property type="match status" value="1"/>
</dbReference>
<evidence type="ECO:0000256" key="9">
    <source>
        <dbReference type="ARBA" id="ARBA00023004"/>
    </source>
</evidence>
<keyword evidence="5 12" id="KW-0479">Metal-binding</keyword>
<dbReference type="GO" id="GO:0046222">
    <property type="term" value="P:aflatoxin metabolic process"/>
    <property type="evidence" value="ECO:0007669"/>
    <property type="project" value="UniProtKB-ARBA"/>
</dbReference>
<evidence type="ECO:0000256" key="10">
    <source>
        <dbReference type="ARBA" id="ARBA00023033"/>
    </source>
</evidence>
<dbReference type="InterPro" id="IPR001128">
    <property type="entry name" value="Cyt_P450"/>
</dbReference>
<dbReference type="PROSITE" id="PS00086">
    <property type="entry name" value="CYTOCHROME_P450"/>
    <property type="match status" value="1"/>
</dbReference>
<keyword evidence="10 13" id="KW-0503">Monooxygenase</keyword>
<evidence type="ECO:0000256" key="6">
    <source>
        <dbReference type="ARBA" id="ARBA00022824"/>
    </source>
</evidence>
<dbReference type="OrthoDB" id="1103324at2759"/>
<evidence type="ECO:0000256" key="5">
    <source>
        <dbReference type="ARBA" id="ARBA00022723"/>
    </source>
</evidence>
<dbReference type="GO" id="GO:0020037">
    <property type="term" value="F:heme binding"/>
    <property type="evidence" value="ECO:0007669"/>
    <property type="project" value="InterPro"/>
</dbReference>
<evidence type="ECO:0000256" key="3">
    <source>
        <dbReference type="ARBA" id="ARBA00010617"/>
    </source>
</evidence>
<dbReference type="GO" id="GO:0016712">
    <property type="term" value="F:oxidoreductase activity, acting on paired donors, with incorporation or reduction of molecular oxygen, reduced flavin or flavoprotein as one donor, and incorporation of one atom of oxygen"/>
    <property type="evidence" value="ECO:0007669"/>
    <property type="project" value="TreeGrafter"/>
</dbReference>
<dbReference type="PRINTS" id="PR00463">
    <property type="entry name" value="EP450I"/>
</dbReference>
<evidence type="ECO:0000256" key="1">
    <source>
        <dbReference type="ARBA" id="ARBA00001971"/>
    </source>
</evidence>
<dbReference type="Gene3D" id="1.10.630.10">
    <property type="entry name" value="Cytochrome P450"/>
    <property type="match status" value="1"/>
</dbReference>
<keyword evidence="7" id="KW-0492">Microsome</keyword>
<comment type="cofactor">
    <cofactor evidence="1 12">
        <name>heme</name>
        <dbReference type="ChEBI" id="CHEBI:30413"/>
    </cofactor>
</comment>
<organism evidence="14 15">
    <name type="scientific">Erpetoichthys calabaricus</name>
    <name type="common">Rope fish</name>
    <name type="synonym">Calamoichthys calabaricus</name>
    <dbReference type="NCBI Taxonomy" id="27687"/>
    <lineage>
        <taxon>Eukaryota</taxon>
        <taxon>Metazoa</taxon>
        <taxon>Chordata</taxon>
        <taxon>Craniata</taxon>
        <taxon>Vertebrata</taxon>
        <taxon>Euteleostomi</taxon>
        <taxon>Actinopterygii</taxon>
        <taxon>Polypteriformes</taxon>
        <taxon>Polypteridae</taxon>
        <taxon>Erpetoichthys</taxon>
    </lineage>
</organism>
<gene>
    <name evidence="14" type="primary">LOC114648013</name>
</gene>
<evidence type="ECO:0000256" key="2">
    <source>
        <dbReference type="ARBA" id="ARBA00004524"/>
    </source>
</evidence>
<evidence type="ECO:0000256" key="7">
    <source>
        <dbReference type="ARBA" id="ARBA00022848"/>
    </source>
</evidence>
<keyword evidence="9 12" id="KW-0408">Iron</keyword>
<evidence type="ECO:0000256" key="8">
    <source>
        <dbReference type="ARBA" id="ARBA00023002"/>
    </source>
</evidence>
<dbReference type="InterPro" id="IPR017972">
    <property type="entry name" value="Cyt_P450_CS"/>
</dbReference>
<dbReference type="Pfam" id="PF00067">
    <property type="entry name" value="p450"/>
    <property type="match status" value="1"/>
</dbReference>
<dbReference type="GO" id="GO:0006805">
    <property type="term" value="P:xenobiotic metabolic process"/>
    <property type="evidence" value="ECO:0007669"/>
    <property type="project" value="TreeGrafter"/>
</dbReference>
<keyword evidence="6" id="KW-0256">Endoplasmic reticulum</keyword>
<evidence type="ECO:0000256" key="13">
    <source>
        <dbReference type="RuleBase" id="RU000461"/>
    </source>
</evidence>
<sequence length="493" mass="56471">MELFGTVILAAIVLGLLFFSFSKRDTIRYSNMPPGPTPLPIIGNLLQMNGGRPHLSFLKMSKTYGPVMTVHLGQQPVVVLVGFEAVHEALVKQADAFSGRAEIPVFMKVNEGYGIIFTNGERWKQLRRFSLSTFRDFGMGKRSIEEWIQEEARHLVKEVRKNKGHPFDPTFFLSRAVSNIICCIIFGQRFEYHDDNLLHLLSLLNTNVRLISNPFTQLYNIFPSLIKIMPGVYNKISNNAKQLKQFVSEQIEKHRETLMADSPRDYIDNFLIRMKQESGNPFTEFNGNNLLINVANFFSAGTETTSTTLRYGLLILIKYPNLQEKIHQEIDSVIGRERPPSVEDRKNMPFTEAMIHEIQRFIDLVPLNLAHSTTRDVIFRGYNIPAKTVVIPVLHSVLFDKTHWETPYTFNPRHFLDENDQFKINPAFMPFSAGKRICAGEGLARMEIFLFFVTLLQNFSFSSLDDSEKINLSPYASSLVNVPQVYKLNVHAR</sequence>
<dbReference type="GO" id="GO:0005506">
    <property type="term" value="F:iron ion binding"/>
    <property type="evidence" value="ECO:0007669"/>
    <property type="project" value="InterPro"/>
</dbReference>
<dbReference type="InterPro" id="IPR036396">
    <property type="entry name" value="Cyt_P450_sf"/>
</dbReference>
<keyword evidence="11" id="KW-0472">Membrane</keyword>
<dbReference type="PRINTS" id="PR00385">
    <property type="entry name" value="P450"/>
</dbReference>
<dbReference type="Proteomes" id="UP000694620">
    <property type="component" value="Chromosome 1"/>
</dbReference>
<dbReference type="GeneTree" id="ENSGT00940000162064"/>
<evidence type="ECO:0000256" key="11">
    <source>
        <dbReference type="ARBA" id="ARBA00023136"/>
    </source>
</evidence>
<dbReference type="GO" id="GO:0006082">
    <property type="term" value="P:organic acid metabolic process"/>
    <property type="evidence" value="ECO:0007669"/>
    <property type="project" value="TreeGrafter"/>
</dbReference>
<dbReference type="AlphaFoldDB" id="A0A8C4RBE7"/>
<dbReference type="FunFam" id="1.10.630.10:FF:000010">
    <property type="entry name" value="cytochrome P450 2W1 isoform X2"/>
    <property type="match status" value="1"/>
</dbReference>
<comment type="subcellular location">
    <subcellularLocation>
        <location evidence="2">Microsome membrane</location>
    </subcellularLocation>
</comment>
<dbReference type="SUPFAM" id="SSF48264">
    <property type="entry name" value="Cytochrome P450"/>
    <property type="match status" value="1"/>
</dbReference>
<dbReference type="GO" id="GO:0005737">
    <property type="term" value="C:cytoplasm"/>
    <property type="evidence" value="ECO:0007669"/>
    <property type="project" value="TreeGrafter"/>
</dbReference>
<feature type="binding site" description="axial binding residue" evidence="12">
    <location>
        <position position="438"/>
    </location>
    <ligand>
        <name>heme</name>
        <dbReference type="ChEBI" id="CHEBI:30413"/>
    </ligand>
    <ligandPart>
        <name>Fe</name>
        <dbReference type="ChEBI" id="CHEBI:18248"/>
    </ligandPart>
</feature>